<protein>
    <submittedName>
        <fullName evidence="2">Uncharacterized protein</fullName>
    </submittedName>
</protein>
<dbReference type="GO" id="GO:0005930">
    <property type="term" value="C:axoneme"/>
    <property type="evidence" value="ECO:0007669"/>
    <property type="project" value="UniProtKB-SubCell"/>
</dbReference>
<dbReference type="AlphaFoldDB" id="A0AAV1I8G8"/>
<organism evidence="2 3">
    <name type="scientific">Coccomyxa viridis</name>
    <dbReference type="NCBI Taxonomy" id="1274662"/>
    <lineage>
        <taxon>Eukaryota</taxon>
        <taxon>Viridiplantae</taxon>
        <taxon>Chlorophyta</taxon>
        <taxon>core chlorophytes</taxon>
        <taxon>Trebouxiophyceae</taxon>
        <taxon>Trebouxiophyceae incertae sedis</taxon>
        <taxon>Coccomyxaceae</taxon>
        <taxon>Coccomyxa</taxon>
    </lineage>
</organism>
<evidence type="ECO:0000256" key="1">
    <source>
        <dbReference type="ARBA" id="ARBA00004430"/>
    </source>
</evidence>
<dbReference type="Gene3D" id="3.80.10.10">
    <property type="entry name" value="Ribonuclease Inhibitor"/>
    <property type="match status" value="1"/>
</dbReference>
<proteinExistence type="predicted"/>
<dbReference type="Proteomes" id="UP001314263">
    <property type="component" value="Unassembled WGS sequence"/>
</dbReference>
<dbReference type="InterPro" id="IPR032675">
    <property type="entry name" value="LRR_dom_sf"/>
</dbReference>
<reference evidence="2 3" key="1">
    <citation type="submission" date="2023-10" db="EMBL/GenBank/DDBJ databases">
        <authorList>
            <person name="Maclean D."/>
            <person name="Macfadyen A."/>
        </authorList>
    </citation>
    <scope>NUCLEOTIDE SEQUENCE [LARGE SCALE GENOMIC DNA]</scope>
</reference>
<sequence length="453" mass="49233">MHLPRLAVRVREYEAVPIGDSRSGTGKDVEDLCCRISESTLSCLEWLAARIGPGTSTLSIRFWPLEGAARHGKEAGLMQAFQGHAHLTQLKCLEIVEQTLSYRGSAVIALFLDWLLKRMPGLCALNLAARSWRVGGGNISLDHLQHLQISADSLEGSQLQAGLQLPLLQTLCINGGGVDKLAKVDVAGCHQLKQVALKDVTVETLHRQPSCQLDIDKGCLDDDLHALLMGTMGQHMGAGDSVYFSVDADVPLPDSAQGLLGTLPALQMLKVFFAHFSENDEDDFTSEYGKGDPKDNEAQPLLMSLMPSVGSVCNLKVIIVWGRDMRCTIPAGLPNLEELVIWMNNSLDLFFEDPGETSKALTRFYAYAEILVMRVNDMQQMSKHFGTAGLALSAVVAPVGGIEQELKGCCMFLKPASAADPPMEEVRATARRLVHACRCGACFDCLRTAGRVD</sequence>
<evidence type="ECO:0000313" key="3">
    <source>
        <dbReference type="Proteomes" id="UP001314263"/>
    </source>
</evidence>
<dbReference type="SUPFAM" id="SSF52047">
    <property type="entry name" value="RNI-like"/>
    <property type="match status" value="1"/>
</dbReference>
<gene>
    <name evidence="2" type="ORF">CVIRNUC_005539</name>
</gene>
<name>A0AAV1I8G8_9CHLO</name>
<comment type="caution">
    <text evidence="2">The sequence shown here is derived from an EMBL/GenBank/DDBJ whole genome shotgun (WGS) entry which is preliminary data.</text>
</comment>
<evidence type="ECO:0000313" key="2">
    <source>
        <dbReference type="EMBL" id="CAK0782051.1"/>
    </source>
</evidence>
<keyword evidence="3" id="KW-1185">Reference proteome</keyword>
<accession>A0AAV1I8G8</accession>
<comment type="subcellular location">
    <subcellularLocation>
        <location evidence="1">Cytoplasm</location>
        <location evidence="1">Cytoskeleton</location>
        <location evidence="1">Cilium axoneme</location>
    </subcellularLocation>
</comment>
<dbReference type="EMBL" id="CAUYUE010000006">
    <property type="protein sequence ID" value="CAK0782051.1"/>
    <property type="molecule type" value="Genomic_DNA"/>
</dbReference>